<dbReference type="CDD" id="cd06127">
    <property type="entry name" value="DEDDh"/>
    <property type="match status" value="1"/>
</dbReference>
<dbReference type="GO" id="GO:0008408">
    <property type="term" value="F:3'-5' exonuclease activity"/>
    <property type="evidence" value="ECO:0007669"/>
    <property type="project" value="TreeGrafter"/>
</dbReference>
<evidence type="ECO:0000259" key="6">
    <source>
        <dbReference type="SMART" id="SM00479"/>
    </source>
</evidence>
<dbReference type="GO" id="GO:0006260">
    <property type="term" value="P:DNA replication"/>
    <property type="evidence" value="ECO:0007669"/>
    <property type="project" value="InterPro"/>
</dbReference>
<reference evidence="7" key="1">
    <citation type="submission" date="2019-02" db="EMBL/GenBank/DDBJ databases">
        <authorList>
            <consortium name="Genoscope - CEA"/>
            <person name="William W."/>
        </authorList>
    </citation>
    <scope>NUCLEOTIDE SEQUENCE [LARGE SCALE GENOMIC DNA]</scope>
    <source>
        <strain evidence="7">YSy11</strain>
    </source>
</reference>
<evidence type="ECO:0000256" key="3">
    <source>
        <dbReference type="ARBA" id="ARBA00022801"/>
    </source>
</evidence>
<dbReference type="InterPro" id="IPR006054">
    <property type="entry name" value="DnaQ"/>
</dbReference>
<comment type="catalytic activity">
    <reaction evidence="5">
        <text>DNA(n) + a 2'-deoxyribonucleoside 5'-triphosphate = DNA(n+1) + diphosphate</text>
        <dbReference type="Rhea" id="RHEA:22508"/>
        <dbReference type="Rhea" id="RHEA-COMP:17339"/>
        <dbReference type="Rhea" id="RHEA-COMP:17340"/>
        <dbReference type="ChEBI" id="CHEBI:33019"/>
        <dbReference type="ChEBI" id="CHEBI:61560"/>
        <dbReference type="ChEBI" id="CHEBI:173112"/>
        <dbReference type="EC" id="2.7.7.7"/>
    </reaction>
</comment>
<dbReference type="InterPro" id="IPR036397">
    <property type="entry name" value="RNaseH_sf"/>
</dbReference>
<feature type="domain" description="Exonuclease" evidence="6">
    <location>
        <begin position="40"/>
        <end position="210"/>
    </location>
</feature>
<organism evidence="7">
    <name type="scientific">Pseudomonas marincola</name>
    <dbReference type="NCBI Taxonomy" id="437900"/>
    <lineage>
        <taxon>Bacteria</taxon>
        <taxon>Pseudomonadati</taxon>
        <taxon>Pseudomonadota</taxon>
        <taxon>Gammaproteobacteria</taxon>
        <taxon>Pseudomonadales</taxon>
        <taxon>Pseudomonadaceae</taxon>
        <taxon>Pseudomonas</taxon>
    </lineage>
</organism>
<evidence type="ECO:0000256" key="5">
    <source>
        <dbReference type="ARBA" id="ARBA00049244"/>
    </source>
</evidence>
<evidence type="ECO:0000313" key="7">
    <source>
        <dbReference type="EMBL" id="VEV96017.1"/>
    </source>
</evidence>
<keyword evidence="3" id="KW-0378">Hydrolase</keyword>
<evidence type="ECO:0000256" key="2">
    <source>
        <dbReference type="ARBA" id="ARBA00022722"/>
    </source>
</evidence>
<evidence type="ECO:0000256" key="1">
    <source>
        <dbReference type="ARBA" id="ARBA00012417"/>
    </source>
</evidence>
<sequence length="234" mass="25842">MNALTWLTGAKPSLDAEQQARVDALGKPVALDKTPLAEQRIVVLDLETSGLDTRRDQVLSIGAVVINQGAIVLGEQFECVVQRHDLKINASILIHGLRPFDIAAGIDPSEALLSFMEFLGDSPLLAFHANFDKRMLGRALKQTLGIKLRHPFLDVAEMAPLLCPDNAPRRGSLEAWAEQFGLQVHQRHHASADAMVTAELALIMFSKARQNGLDSLQQLTEALEGYRRRKQFHP</sequence>
<dbReference type="SUPFAM" id="SSF53098">
    <property type="entry name" value="Ribonuclease H-like"/>
    <property type="match status" value="1"/>
</dbReference>
<name>A0A653DZV6_9PSED</name>
<dbReference type="Gene3D" id="3.30.420.10">
    <property type="entry name" value="Ribonuclease H-like superfamily/Ribonuclease H"/>
    <property type="match status" value="1"/>
</dbReference>
<dbReference type="InterPro" id="IPR013520">
    <property type="entry name" value="Ribonucl_H"/>
</dbReference>
<evidence type="ECO:0000256" key="4">
    <source>
        <dbReference type="ARBA" id="ARBA00022839"/>
    </source>
</evidence>
<dbReference type="GO" id="GO:0003677">
    <property type="term" value="F:DNA binding"/>
    <property type="evidence" value="ECO:0007669"/>
    <property type="project" value="InterPro"/>
</dbReference>
<accession>A0A653DZV6</accession>
<dbReference type="PANTHER" id="PTHR30231:SF4">
    <property type="entry name" value="PROTEIN NEN2"/>
    <property type="match status" value="1"/>
</dbReference>
<keyword evidence="2" id="KW-0540">Nuclease</keyword>
<dbReference type="EC" id="2.7.7.7" evidence="1"/>
<proteinExistence type="predicted"/>
<gene>
    <name evidence="7" type="ORF">PMYSY11_0970</name>
</gene>
<dbReference type="NCBIfam" id="TIGR00573">
    <property type="entry name" value="dnaq"/>
    <property type="match status" value="1"/>
</dbReference>
<dbReference type="RefSeq" id="WP_150547712.1">
    <property type="nucleotide sequence ID" value="NZ_LR215729.2"/>
</dbReference>
<dbReference type="Pfam" id="PF00929">
    <property type="entry name" value="RNase_T"/>
    <property type="match status" value="1"/>
</dbReference>
<dbReference type="EMBL" id="LR215729">
    <property type="protein sequence ID" value="VEV96017.1"/>
    <property type="molecule type" value="Genomic_DNA"/>
</dbReference>
<dbReference type="AlphaFoldDB" id="A0A653DZV6"/>
<dbReference type="GO" id="GO:0005829">
    <property type="term" value="C:cytosol"/>
    <property type="evidence" value="ECO:0007669"/>
    <property type="project" value="TreeGrafter"/>
</dbReference>
<dbReference type="GO" id="GO:0003887">
    <property type="term" value="F:DNA-directed DNA polymerase activity"/>
    <property type="evidence" value="ECO:0007669"/>
    <property type="project" value="UniProtKB-EC"/>
</dbReference>
<dbReference type="InterPro" id="IPR012337">
    <property type="entry name" value="RNaseH-like_sf"/>
</dbReference>
<dbReference type="PANTHER" id="PTHR30231">
    <property type="entry name" value="DNA POLYMERASE III SUBUNIT EPSILON"/>
    <property type="match status" value="1"/>
</dbReference>
<protein>
    <recommendedName>
        <fullName evidence="1">DNA-directed DNA polymerase</fullName>
        <ecNumber evidence="1">2.7.7.7</ecNumber>
    </recommendedName>
</protein>
<keyword evidence="4" id="KW-0269">Exonuclease</keyword>
<dbReference type="SMART" id="SM00479">
    <property type="entry name" value="EXOIII"/>
    <property type="match status" value="1"/>
</dbReference>